<dbReference type="Proteomes" id="UP000252586">
    <property type="component" value="Unassembled WGS sequence"/>
</dbReference>
<dbReference type="EMBL" id="QNRE01000009">
    <property type="protein sequence ID" value="RBO88316.1"/>
    <property type="molecule type" value="Genomic_DNA"/>
</dbReference>
<name>A0A366DE91_9NOCA</name>
<keyword evidence="2" id="KW-0472">Membrane</keyword>
<sequence length="660" mass="69521">MLSQPSRLATRSARTVALLFLLITTALAGAPAVAEPPARLDTYVVDRAGALGGDQARVGDAVNRLYDDRQIRLWITYVRDFDGLTPQSWAGRTATASGFGDRDVLLAVATGDREYWFDGELPSGVSESELDRILTRDVEPALRDGRWADAGVATADGLNDAAGAGGVSVRGLFIAALVIALAVAALVFYSRKRRRDRNKKDLAAARQVDPTDSAAVAALPLEALHTRSTEMLVEIDDALRTSAEELELAVGEFGATATTPFTTALENAKAAAARAFTIRQQLDDDIPETPDEQRRLLVELIGAVGRADRELDARVAEFDAMRDLLINAPSRLDALTRDLVELTGRAPTAEAELTKLTAAYPASVLAPISDNVRMARERITFAEQNVDAGRQAMAQPVGAQGGAVAAIRAAESAVGQARTLLDAVDNAAANIQQARDGIPAALTELEGDIAAAAELTQFGGPELERATAAARQALDRARTSADSDPLGAFHAAVAADADLDRAIAAATDRKLAAEDLRRRLDRALTDARARIGAASDFITTRRGGVDVNARTRLSEAQRNLDEAQRLDATDPARALPHAQAAADLGGRALQEAQASVRAWESNQTFSSSGAQTTGAVLGGILVEGLLRGAASGSRRSGGGYRPRSFGGSGGSRRVGRGGRF</sequence>
<keyword evidence="3" id="KW-0732">Signal</keyword>
<protein>
    <submittedName>
        <fullName evidence="5">TLP18.3/Psb32/MOLO-1 phosphatase superfamily protein</fullName>
    </submittedName>
</protein>
<evidence type="ECO:0000256" key="2">
    <source>
        <dbReference type="SAM" id="Phobius"/>
    </source>
</evidence>
<dbReference type="Pfam" id="PF04536">
    <property type="entry name" value="TPM_phosphatase"/>
    <property type="match status" value="1"/>
</dbReference>
<evidence type="ECO:0000256" key="1">
    <source>
        <dbReference type="SAM" id="MobiDB-lite"/>
    </source>
</evidence>
<dbReference type="Gene3D" id="3.10.310.50">
    <property type="match status" value="1"/>
</dbReference>
<dbReference type="STRING" id="1210090.GCA_001613185_07177"/>
<keyword evidence="2" id="KW-1133">Transmembrane helix</keyword>
<dbReference type="RefSeq" id="WP_113975233.1">
    <property type="nucleotide sequence ID" value="NZ_JADLPW010000008.1"/>
</dbReference>
<dbReference type="InterPro" id="IPR007621">
    <property type="entry name" value="TPM_dom"/>
</dbReference>
<feature type="signal peptide" evidence="3">
    <location>
        <begin position="1"/>
        <end position="28"/>
    </location>
</feature>
<evidence type="ECO:0000256" key="3">
    <source>
        <dbReference type="SAM" id="SignalP"/>
    </source>
</evidence>
<feature type="transmembrane region" description="Helical" evidence="2">
    <location>
        <begin position="171"/>
        <end position="190"/>
    </location>
</feature>
<accession>A0A366DE91</accession>
<comment type="caution">
    <text evidence="5">The sequence shown here is derived from an EMBL/GenBank/DDBJ whole genome shotgun (WGS) entry which is preliminary data.</text>
</comment>
<keyword evidence="6" id="KW-1185">Reference proteome</keyword>
<feature type="chain" id="PRO_5017082259" evidence="3">
    <location>
        <begin position="29"/>
        <end position="660"/>
    </location>
</feature>
<evidence type="ECO:0000313" key="6">
    <source>
        <dbReference type="Proteomes" id="UP000252586"/>
    </source>
</evidence>
<feature type="domain" description="TPM" evidence="4">
    <location>
        <begin position="44"/>
        <end position="160"/>
    </location>
</feature>
<evidence type="ECO:0000313" key="5">
    <source>
        <dbReference type="EMBL" id="RBO88316.1"/>
    </source>
</evidence>
<dbReference type="OrthoDB" id="5105562at2"/>
<evidence type="ECO:0000259" key="4">
    <source>
        <dbReference type="Pfam" id="PF04536"/>
    </source>
</evidence>
<dbReference type="AlphaFoldDB" id="A0A366DE91"/>
<feature type="region of interest" description="Disordered" evidence="1">
    <location>
        <begin position="630"/>
        <end position="660"/>
    </location>
</feature>
<feature type="compositionally biased region" description="Gly residues" evidence="1">
    <location>
        <begin position="635"/>
        <end position="652"/>
    </location>
</feature>
<keyword evidence="2" id="KW-0812">Transmembrane</keyword>
<organism evidence="5 6">
    <name type="scientific">Nocardia puris</name>
    <dbReference type="NCBI Taxonomy" id="208602"/>
    <lineage>
        <taxon>Bacteria</taxon>
        <taxon>Bacillati</taxon>
        <taxon>Actinomycetota</taxon>
        <taxon>Actinomycetes</taxon>
        <taxon>Mycobacteriales</taxon>
        <taxon>Nocardiaceae</taxon>
        <taxon>Nocardia</taxon>
    </lineage>
</organism>
<proteinExistence type="predicted"/>
<reference evidence="5 6" key="1">
    <citation type="submission" date="2018-06" db="EMBL/GenBank/DDBJ databases">
        <title>Genomic Encyclopedia of Type Strains, Phase IV (KMG-IV): sequencing the most valuable type-strain genomes for metagenomic binning, comparative biology and taxonomic classification.</title>
        <authorList>
            <person name="Goeker M."/>
        </authorList>
    </citation>
    <scope>NUCLEOTIDE SEQUENCE [LARGE SCALE GENOMIC DNA]</scope>
    <source>
        <strain evidence="5 6">DSM 44599</strain>
    </source>
</reference>
<gene>
    <name evidence="5" type="ORF">DFR74_10984</name>
</gene>